<feature type="compositionally biased region" description="Basic and acidic residues" evidence="4">
    <location>
        <begin position="369"/>
        <end position="382"/>
    </location>
</feature>
<dbReference type="GO" id="GO:0031931">
    <property type="term" value="C:TORC1 complex"/>
    <property type="evidence" value="ECO:0007669"/>
    <property type="project" value="InterPro"/>
</dbReference>
<feature type="region of interest" description="Disordered" evidence="4">
    <location>
        <begin position="23"/>
        <end position="123"/>
    </location>
</feature>
<feature type="compositionally biased region" description="Basic and acidic residues" evidence="4">
    <location>
        <begin position="499"/>
        <end position="516"/>
    </location>
</feature>
<keyword evidence="2" id="KW-0853">WD repeat</keyword>
<evidence type="ECO:0000256" key="2">
    <source>
        <dbReference type="ARBA" id="ARBA00022574"/>
    </source>
</evidence>
<evidence type="ECO:0000256" key="4">
    <source>
        <dbReference type="SAM" id="MobiDB-lite"/>
    </source>
</evidence>
<evidence type="ECO:0000256" key="1">
    <source>
        <dbReference type="ARBA" id="ARBA00009890"/>
    </source>
</evidence>
<feature type="compositionally biased region" description="Polar residues" evidence="4">
    <location>
        <begin position="431"/>
        <end position="452"/>
    </location>
</feature>
<feature type="compositionally biased region" description="Low complexity" evidence="4">
    <location>
        <begin position="51"/>
        <end position="63"/>
    </location>
</feature>
<sequence>MTSFATNSLSTSDVIDLISCSTDSESDVLSNSKEILRRRKKKRISNPPPRSSTQLSTTNSQSTGEGDGKRTLLSSVNRPRLSANNIASGSSTSIIDLVTDPSKRGTGKIRASNGVSSEPRRSSIPLPANIANLRDENGRRIFNTPVPLPSNIKPIVVKDEALDTAHAFSHDAPKRELTVGLSKSLRQSSTSSLSVDTTESSKQSISGSQKRYVDGRFKRNTITTNDADIVQIIDSNNQTKERRHSSEPDAKHVRVSEVISRANLAQPERKPASGRIEQIEHVQQANKVHGIAKSERLAQYETWKSLPDAKGQPFSPEEDERIILLKESEGMGWKELRQYFPGRSEGALSTRYCNKLHPRHRQPRSKTQSRKDLGSRKSDTKLELLGSGVNSQAQNRLRKRSTRSSLSSEIVHTLKTNIRTSDMQLHKKDCFSSSRGVSPANVNSPNSFNSHPTRTREAILPNLSFGESFWEESDDVKEEERDRRAMPISVTAQGPHLNQVRDEVSFRSDPQKENKTQPEFLDPTTRPYLSYHERQALRNGFDRATWDRSKLVQWGGTKVHVDFDDSELALVEVSAAAIIRPKCHPKVYSALGRLQNMLRQATAAHINGIVWHLSTEADLGCRSRKSIESFLRDVTEGYANVSPVIHKIGPPRRHLFEDESHGGGRASLLRHREIGQRGRRSWESTTNRPSRAFMNDAYDSMGPTLSFTGTSGDVTSVAWSPDGCAFAAGSACLVDTGSMQYNRPNNLLLGNRHNKTLIELPDHHVIRERPESGVNSTEAMHISQDPQLFMTVSMVDFSNDGKYMFSAGYDEMVRIWDVSSGNDTVSCAFTLKHKAPVDLLAVSPGGILATGCRRVGQNSIKLVRIRPDKAKLVGSFTSRKAVEKPQYKLSPSCLRWGTTHYTSKYLLAGFCSDTTDTVNDMYGEVCLWDAETSQPLSVLPKMGNCFDAVWDPYEFAVPSFAVATVANIHSNRGIKSVIKLYSQQSLDKFRGMMELECPALDMNDVVFNPYDPNIISAGCTDGVSYIWDIRRPDYILHKLQHGDPLIELEESSSRENVDTGIRFLSWQADRTRLFSGSSDGVVKSWDIYRSAEDVLVKNVVSLNSGVMCGAFSPDFSSLLLGEVNGSINVLEVGHEDKTLHDMEDFTFTAALPPSVEDSPSAPSDEGSGIALAAQLLASKQLELRPMGAIPIRQAVQGPAYNGPYDEAMDAPDLHDKAYLFQRKLWKSEVPTDPCPLPTCRDNLGKFAVEDVGDSGRSCDRIPSILRSSRLKDPKDASRQKKMAGRVGEAKCSECGATARPRDTGVGDDVALILCERCSFDCFRCGGRASVSDAVDEIECMGCESRWRADVLGYSVVERPGRGKEKIEWGVFEKERVRGECLDTGDGTDQEGGGDLLELVEGYIDTLATN</sequence>
<comment type="similarity">
    <text evidence="1">Belongs to the WD repeat LST8 family.</text>
</comment>
<feature type="compositionally biased region" description="Basic residues" evidence="4">
    <location>
        <begin position="354"/>
        <end position="368"/>
    </location>
</feature>
<dbReference type="SUPFAM" id="SSF50978">
    <property type="entry name" value="WD40 repeat-like"/>
    <property type="match status" value="1"/>
</dbReference>
<evidence type="ECO:0000256" key="3">
    <source>
        <dbReference type="ARBA" id="ARBA00022737"/>
    </source>
</evidence>
<dbReference type="InterPro" id="IPR019775">
    <property type="entry name" value="WD40_repeat_CS"/>
</dbReference>
<dbReference type="InterPro" id="IPR015943">
    <property type="entry name" value="WD40/YVTN_repeat-like_dom_sf"/>
</dbReference>
<feature type="compositionally biased region" description="Low complexity" evidence="4">
    <location>
        <begin position="181"/>
        <end position="201"/>
    </location>
</feature>
<dbReference type="Proteomes" id="UP000799429">
    <property type="component" value="Unassembled WGS sequence"/>
</dbReference>
<name>A0A9P4SER5_9PEZI</name>
<dbReference type="SMART" id="SM00717">
    <property type="entry name" value="SANT"/>
    <property type="match status" value="1"/>
</dbReference>
<feature type="compositionally biased region" description="Polar residues" evidence="4">
    <location>
        <begin position="23"/>
        <end position="33"/>
    </location>
</feature>
<evidence type="ECO:0000313" key="6">
    <source>
        <dbReference type="EMBL" id="KAF2840440.1"/>
    </source>
</evidence>
<dbReference type="OrthoDB" id="10248252at2759"/>
<evidence type="ECO:0000259" key="5">
    <source>
        <dbReference type="SMART" id="SM00717"/>
    </source>
</evidence>
<feature type="domain" description="Myb-like" evidence="5">
    <location>
        <begin position="310"/>
        <end position="358"/>
    </location>
</feature>
<dbReference type="CDD" id="cd00167">
    <property type="entry name" value="SANT"/>
    <property type="match status" value="1"/>
</dbReference>
<dbReference type="InterPro" id="IPR009057">
    <property type="entry name" value="Homeodomain-like_sf"/>
</dbReference>
<feature type="region of interest" description="Disordered" evidence="4">
    <location>
        <begin position="179"/>
        <end position="208"/>
    </location>
</feature>
<dbReference type="Gene3D" id="1.10.10.60">
    <property type="entry name" value="Homeodomain-like"/>
    <property type="match status" value="1"/>
</dbReference>
<keyword evidence="3" id="KW-0677">Repeat</keyword>
<feature type="region of interest" description="Disordered" evidence="4">
    <location>
        <begin position="474"/>
        <end position="525"/>
    </location>
</feature>
<dbReference type="Gene3D" id="2.130.10.10">
    <property type="entry name" value="YVTN repeat-like/Quinoprotein amine dehydrogenase"/>
    <property type="match status" value="1"/>
</dbReference>
<dbReference type="InterPro" id="IPR037588">
    <property type="entry name" value="MLST8"/>
</dbReference>
<dbReference type="SUPFAM" id="SSF46689">
    <property type="entry name" value="Homeodomain-like"/>
    <property type="match status" value="1"/>
</dbReference>
<dbReference type="EMBL" id="MU006093">
    <property type="protein sequence ID" value="KAF2840440.1"/>
    <property type="molecule type" value="Genomic_DNA"/>
</dbReference>
<dbReference type="InterPro" id="IPR036322">
    <property type="entry name" value="WD40_repeat_dom_sf"/>
</dbReference>
<feature type="region of interest" description="Disordered" evidence="4">
    <location>
        <begin position="354"/>
        <end position="408"/>
    </location>
</feature>
<dbReference type="Pfam" id="PF00400">
    <property type="entry name" value="WD40"/>
    <property type="match status" value="3"/>
</dbReference>
<feature type="region of interest" description="Disordered" evidence="4">
    <location>
        <begin position="431"/>
        <end position="455"/>
    </location>
</feature>
<dbReference type="SMART" id="SM00320">
    <property type="entry name" value="WD40"/>
    <property type="match status" value="6"/>
</dbReference>
<reference evidence="6" key="1">
    <citation type="journal article" date="2020" name="Stud. Mycol.">
        <title>101 Dothideomycetes genomes: a test case for predicting lifestyles and emergence of pathogens.</title>
        <authorList>
            <person name="Haridas S."/>
            <person name="Albert R."/>
            <person name="Binder M."/>
            <person name="Bloem J."/>
            <person name="Labutti K."/>
            <person name="Salamov A."/>
            <person name="Andreopoulos B."/>
            <person name="Baker S."/>
            <person name="Barry K."/>
            <person name="Bills G."/>
            <person name="Bluhm B."/>
            <person name="Cannon C."/>
            <person name="Castanera R."/>
            <person name="Culley D."/>
            <person name="Daum C."/>
            <person name="Ezra D."/>
            <person name="Gonzalez J."/>
            <person name="Henrissat B."/>
            <person name="Kuo A."/>
            <person name="Liang C."/>
            <person name="Lipzen A."/>
            <person name="Lutzoni F."/>
            <person name="Magnuson J."/>
            <person name="Mondo S."/>
            <person name="Nolan M."/>
            <person name="Ohm R."/>
            <person name="Pangilinan J."/>
            <person name="Park H.-J."/>
            <person name="Ramirez L."/>
            <person name="Alfaro M."/>
            <person name="Sun H."/>
            <person name="Tritt A."/>
            <person name="Yoshinaga Y."/>
            <person name="Zwiers L.-H."/>
            <person name="Turgeon B."/>
            <person name="Goodwin S."/>
            <person name="Spatafora J."/>
            <person name="Crous P."/>
            <person name="Grigoriev I."/>
        </authorList>
    </citation>
    <scope>NUCLEOTIDE SEQUENCE</scope>
    <source>
        <strain evidence="6">CBS 101060</strain>
    </source>
</reference>
<evidence type="ECO:0000313" key="7">
    <source>
        <dbReference type="Proteomes" id="UP000799429"/>
    </source>
</evidence>
<dbReference type="GO" id="GO:0032956">
    <property type="term" value="P:regulation of actin cytoskeleton organization"/>
    <property type="evidence" value="ECO:0007669"/>
    <property type="project" value="TreeGrafter"/>
</dbReference>
<dbReference type="PROSITE" id="PS00678">
    <property type="entry name" value="WD_REPEATS_1"/>
    <property type="match status" value="2"/>
</dbReference>
<dbReference type="PANTHER" id="PTHR19842">
    <property type="entry name" value="G BETA-LIKE PROTEIN GBL"/>
    <property type="match status" value="1"/>
</dbReference>
<dbReference type="PANTHER" id="PTHR19842:SF2">
    <property type="entry name" value="WD REPEAT PROTEIN (AFU_ORTHOLOGUE AFUA_5G04300)"/>
    <property type="match status" value="1"/>
</dbReference>
<comment type="caution">
    <text evidence="6">The sequence shown here is derived from an EMBL/GenBank/DDBJ whole genome shotgun (WGS) entry which is preliminary data.</text>
</comment>
<protein>
    <submittedName>
        <fullName evidence="6">WD40 repeat-like protein</fullName>
    </submittedName>
</protein>
<feature type="compositionally biased region" description="Polar residues" evidence="4">
    <location>
        <begin position="72"/>
        <end position="94"/>
    </location>
</feature>
<keyword evidence="7" id="KW-1185">Reference proteome</keyword>
<proteinExistence type="inferred from homology"/>
<dbReference type="GO" id="GO:0031932">
    <property type="term" value="C:TORC2 complex"/>
    <property type="evidence" value="ECO:0007669"/>
    <property type="project" value="InterPro"/>
</dbReference>
<accession>A0A9P4SER5</accession>
<dbReference type="InterPro" id="IPR001680">
    <property type="entry name" value="WD40_rpt"/>
</dbReference>
<dbReference type="Pfam" id="PF13921">
    <property type="entry name" value="Myb_DNA-bind_6"/>
    <property type="match status" value="1"/>
</dbReference>
<gene>
    <name evidence="6" type="ORF">M501DRAFT_1056765</name>
</gene>
<dbReference type="GO" id="GO:0031929">
    <property type="term" value="P:TOR signaling"/>
    <property type="evidence" value="ECO:0007669"/>
    <property type="project" value="InterPro"/>
</dbReference>
<organism evidence="6 7">
    <name type="scientific">Patellaria atrata CBS 101060</name>
    <dbReference type="NCBI Taxonomy" id="1346257"/>
    <lineage>
        <taxon>Eukaryota</taxon>
        <taxon>Fungi</taxon>
        <taxon>Dikarya</taxon>
        <taxon>Ascomycota</taxon>
        <taxon>Pezizomycotina</taxon>
        <taxon>Dothideomycetes</taxon>
        <taxon>Dothideomycetes incertae sedis</taxon>
        <taxon>Patellariales</taxon>
        <taxon>Patellariaceae</taxon>
        <taxon>Patellaria</taxon>
    </lineage>
</organism>
<dbReference type="InterPro" id="IPR001005">
    <property type="entry name" value="SANT/Myb"/>
</dbReference>